<dbReference type="PANTHER" id="PTHR33678:SF1">
    <property type="entry name" value="BLL1576 PROTEIN"/>
    <property type="match status" value="1"/>
</dbReference>
<dbReference type="RefSeq" id="WP_098492813.1">
    <property type="nucleotide sequence ID" value="NZ_NUWN01000140.1"/>
</dbReference>
<dbReference type="Pfam" id="PF03050">
    <property type="entry name" value="DDE_Tnp_IS66"/>
    <property type="match status" value="1"/>
</dbReference>
<comment type="caution">
    <text evidence="2">The sequence shown here is derived from an EMBL/GenBank/DDBJ whole genome shotgun (WGS) entry which is preliminary data.</text>
</comment>
<dbReference type="AlphaFoldDB" id="A0A2B0L4N2"/>
<protein>
    <recommendedName>
        <fullName evidence="1">Transposase IS66 central domain-containing protein</fullName>
    </recommendedName>
</protein>
<dbReference type="PANTHER" id="PTHR33678">
    <property type="entry name" value="BLL1576 PROTEIN"/>
    <property type="match status" value="1"/>
</dbReference>
<organism evidence="2 3">
    <name type="scientific">Bacillus cereus</name>
    <dbReference type="NCBI Taxonomy" id="1396"/>
    <lineage>
        <taxon>Bacteria</taxon>
        <taxon>Bacillati</taxon>
        <taxon>Bacillota</taxon>
        <taxon>Bacilli</taxon>
        <taxon>Bacillales</taxon>
        <taxon>Bacillaceae</taxon>
        <taxon>Bacillus</taxon>
        <taxon>Bacillus cereus group</taxon>
    </lineage>
</organism>
<accession>A0A2B0L4N2</accession>
<evidence type="ECO:0000313" key="3">
    <source>
        <dbReference type="Proteomes" id="UP000242656"/>
    </source>
</evidence>
<evidence type="ECO:0000313" key="2">
    <source>
        <dbReference type="EMBL" id="PFK28998.1"/>
    </source>
</evidence>
<dbReference type="EMBL" id="NUWN01000140">
    <property type="protein sequence ID" value="PFK28998.1"/>
    <property type="molecule type" value="Genomic_DNA"/>
</dbReference>
<dbReference type="InterPro" id="IPR052344">
    <property type="entry name" value="Transposase-related"/>
</dbReference>
<gene>
    <name evidence="2" type="ORF">COI93_23740</name>
</gene>
<name>A0A2B0L4N2_BACCE</name>
<dbReference type="InterPro" id="IPR004291">
    <property type="entry name" value="Transposase_IS66_central"/>
</dbReference>
<feature type="domain" description="Transposase IS66 central" evidence="1">
    <location>
        <begin position="9"/>
        <end position="71"/>
    </location>
</feature>
<sequence length="125" mass="14788">MRPKERNVRGRQKQSLARNLLNRLIAHQNAILAFFLHPAIPFDNNQAERDIRPVKLRQKISGSFRSEYGTRNFLRIRSYMSTLKKQGKSIFPCIPEWIEQVNWIYAQQKLRDSASEQLPLFVLCF</sequence>
<evidence type="ECO:0000259" key="1">
    <source>
        <dbReference type="Pfam" id="PF03050"/>
    </source>
</evidence>
<proteinExistence type="predicted"/>
<reference evidence="2 3" key="1">
    <citation type="submission" date="2017-09" db="EMBL/GenBank/DDBJ databases">
        <title>Large-scale bioinformatics analysis of Bacillus genomes uncovers conserved roles of natural products in bacterial physiology.</title>
        <authorList>
            <consortium name="Agbiome Team Llc"/>
            <person name="Bleich R.M."/>
            <person name="Grubbs K.J."/>
            <person name="Santa Maria K.C."/>
            <person name="Allen S.E."/>
            <person name="Farag S."/>
            <person name="Shank E.A."/>
            <person name="Bowers A."/>
        </authorList>
    </citation>
    <scope>NUCLEOTIDE SEQUENCE [LARGE SCALE GENOMIC DNA]</scope>
    <source>
        <strain evidence="2 3">AFS083043</strain>
    </source>
</reference>
<dbReference type="Proteomes" id="UP000242656">
    <property type="component" value="Unassembled WGS sequence"/>
</dbReference>